<protein>
    <recommendedName>
        <fullName evidence="3">Replication-relaxation</fullName>
    </recommendedName>
</protein>
<reference evidence="1" key="1">
    <citation type="journal article" date="2014" name="Int. J. Syst. Evol. Microbiol.">
        <title>Complete genome sequence of Corynebacterium casei LMG S-19264T (=DSM 44701T), isolated from a smear-ripened cheese.</title>
        <authorList>
            <consortium name="US DOE Joint Genome Institute (JGI-PGF)"/>
            <person name="Walter F."/>
            <person name="Albersmeier A."/>
            <person name="Kalinowski J."/>
            <person name="Ruckert C."/>
        </authorList>
    </citation>
    <scope>NUCLEOTIDE SEQUENCE</scope>
    <source>
        <strain evidence="1">JCM 17251</strain>
    </source>
</reference>
<name>A0A917Y4M4_9BACI</name>
<accession>A0A917Y4M4</accession>
<dbReference type="RefSeq" id="WP_229782780.1">
    <property type="nucleotide sequence ID" value="NZ_BMOS01000038.1"/>
</dbReference>
<sequence>MFATRMLNSRQEQILLNLKRFDYMTVKQLQQLHDLKSDSNAYRVMRQLEPYTSVFKDDGVNVYYLNKEGRGVVNSKKIRKKLTTAQHYLMRNDLYIYLGMPGTWQNEIRMKYDLNNEKITVVADAHYTSFSYPYKKHHIIEIDHTQKMKKNEIKIEKYRRLIQKGVFNGMPRLIWVTTTPYRKEVLSDLMEGLDYQIYLKEDLL</sequence>
<evidence type="ECO:0000313" key="1">
    <source>
        <dbReference type="EMBL" id="GGN65562.1"/>
    </source>
</evidence>
<dbReference type="InterPro" id="IPR025855">
    <property type="entry name" value="Replic_Relax"/>
</dbReference>
<keyword evidence="2" id="KW-1185">Reference proteome</keyword>
<evidence type="ECO:0008006" key="3">
    <source>
        <dbReference type="Google" id="ProtNLM"/>
    </source>
</evidence>
<proteinExistence type="predicted"/>
<gene>
    <name evidence="1" type="ORF">GCM10007971_34520</name>
</gene>
<organism evidence="1 2">
    <name type="scientific">Oceanobacillus indicireducens</name>
    <dbReference type="NCBI Taxonomy" id="1004261"/>
    <lineage>
        <taxon>Bacteria</taxon>
        <taxon>Bacillati</taxon>
        <taxon>Bacillota</taxon>
        <taxon>Bacilli</taxon>
        <taxon>Bacillales</taxon>
        <taxon>Bacillaceae</taxon>
        <taxon>Oceanobacillus</taxon>
    </lineage>
</organism>
<evidence type="ECO:0000313" key="2">
    <source>
        <dbReference type="Proteomes" id="UP000624041"/>
    </source>
</evidence>
<reference evidence="1" key="2">
    <citation type="submission" date="2020-09" db="EMBL/GenBank/DDBJ databases">
        <authorList>
            <person name="Sun Q."/>
            <person name="Ohkuma M."/>
        </authorList>
    </citation>
    <scope>NUCLEOTIDE SEQUENCE</scope>
    <source>
        <strain evidence="1">JCM 17251</strain>
    </source>
</reference>
<dbReference type="Pfam" id="PF13814">
    <property type="entry name" value="Replic_Relax"/>
    <property type="match status" value="1"/>
</dbReference>
<dbReference type="EMBL" id="BMOS01000038">
    <property type="protein sequence ID" value="GGN65562.1"/>
    <property type="molecule type" value="Genomic_DNA"/>
</dbReference>
<dbReference type="Proteomes" id="UP000624041">
    <property type="component" value="Unassembled WGS sequence"/>
</dbReference>
<dbReference type="AlphaFoldDB" id="A0A917Y4M4"/>
<comment type="caution">
    <text evidence="1">The sequence shown here is derived from an EMBL/GenBank/DDBJ whole genome shotgun (WGS) entry which is preliminary data.</text>
</comment>